<dbReference type="PANTHER" id="PTHR42711">
    <property type="entry name" value="ABC TRANSPORTER ATP-BINDING PROTEIN"/>
    <property type="match status" value="1"/>
</dbReference>
<keyword evidence="3" id="KW-0547">Nucleotide-binding</keyword>
<dbReference type="Gene3D" id="3.40.50.300">
    <property type="entry name" value="P-loop containing nucleotide triphosphate hydrolases"/>
    <property type="match status" value="1"/>
</dbReference>
<dbReference type="InterPro" id="IPR050763">
    <property type="entry name" value="ABC_transporter_ATP-binding"/>
</dbReference>
<dbReference type="RefSeq" id="WP_259858351.1">
    <property type="nucleotide sequence ID" value="NZ_BAAAST010000043.1"/>
</dbReference>
<evidence type="ECO:0000256" key="2">
    <source>
        <dbReference type="ARBA" id="ARBA00022448"/>
    </source>
</evidence>
<dbReference type="SMART" id="SM00382">
    <property type="entry name" value="AAA"/>
    <property type="match status" value="1"/>
</dbReference>
<reference evidence="7" key="2">
    <citation type="submission" date="2022-09" db="EMBL/GenBank/DDBJ databases">
        <title>Biosynthetic gene clusters of Dactylosporangioum fulvum.</title>
        <authorList>
            <person name="Caradec T."/>
        </authorList>
    </citation>
    <scope>NUCLEOTIDE SEQUENCE</scope>
    <source>
        <strain evidence="7">NRRL B-16292</strain>
    </source>
</reference>
<dbReference type="InterPro" id="IPR003593">
    <property type="entry name" value="AAA+_ATPase"/>
</dbReference>
<dbReference type="InterPro" id="IPR017871">
    <property type="entry name" value="ABC_transporter-like_CS"/>
</dbReference>
<protein>
    <submittedName>
        <fullName evidence="7">ATP-binding cassette domain-containing protein</fullName>
    </submittedName>
</protein>
<dbReference type="PROSITE" id="PS50893">
    <property type="entry name" value="ABC_TRANSPORTER_2"/>
    <property type="match status" value="1"/>
</dbReference>
<dbReference type="PROSITE" id="PS00211">
    <property type="entry name" value="ABC_TRANSPORTER_1"/>
    <property type="match status" value="1"/>
</dbReference>
<evidence type="ECO:0000313" key="7">
    <source>
        <dbReference type="EMBL" id="UWP80588.1"/>
    </source>
</evidence>
<gene>
    <name evidence="7" type="ORF">Dfulv_36285</name>
</gene>
<evidence type="ECO:0000256" key="5">
    <source>
        <dbReference type="ARBA" id="ARBA00023251"/>
    </source>
</evidence>
<dbReference type="InterPro" id="IPR025302">
    <property type="entry name" value="DrrA1/2-like_C"/>
</dbReference>
<sequence length="311" mass="32846">MISTRALTKDFVVNRKTTVHAVRGISLDIGPGELVAVLGPNGAGKTTTMRMLTTLITPTSGTATVAGHDVVSEAAQVRRHIGYVGQGNGAAHTQLVGDELCVQGRIYGLDRKTARQRSDELLAALDLADLGNRKVTDLSGGQRRRLDVAIGLVHAPSLLFLDEPSTGLDPQNRANLWAHILRMRAESDMTVVLTTHYLDEADTMAERVVIVDHGEVIADDTPTALKAKLAGDRIVASGAGRALAPIAAALPGARDLAVTDGGIEVRVNDGPSALPELVHAAGGLLRTAEVHRPTLDDVFLALTGRNLRENS</sequence>
<name>A0ABY5VS61_9ACTN</name>
<dbReference type="Pfam" id="PF00005">
    <property type="entry name" value="ABC_tran"/>
    <property type="match status" value="1"/>
</dbReference>
<dbReference type="PANTHER" id="PTHR42711:SF19">
    <property type="entry name" value="DOXORUBICIN RESISTANCE ATP-BINDING PROTEIN DRRA"/>
    <property type="match status" value="1"/>
</dbReference>
<keyword evidence="8" id="KW-1185">Reference proteome</keyword>
<accession>A0ABY5VS61</accession>
<organism evidence="7 8">
    <name type="scientific">Dactylosporangium fulvum</name>
    <dbReference type="NCBI Taxonomy" id="53359"/>
    <lineage>
        <taxon>Bacteria</taxon>
        <taxon>Bacillati</taxon>
        <taxon>Actinomycetota</taxon>
        <taxon>Actinomycetes</taxon>
        <taxon>Micromonosporales</taxon>
        <taxon>Micromonosporaceae</taxon>
        <taxon>Dactylosporangium</taxon>
    </lineage>
</organism>
<dbReference type="Pfam" id="PF13732">
    <property type="entry name" value="DrrA1-3_C"/>
    <property type="match status" value="1"/>
</dbReference>
<proteinExistence type="predicted"/>
<evidence type="ECO:0000313" key="8">
    <source>
        <dbReference type="Proteomes" id="UP001059617"/>
    </source>
</evidence>
<dbReference type="Proteomes" id="UP001059617">
    <property type="component" value="Chromosome"/>
</dbReference>
<keyword evidence="2" id="KW-0813">Transport</keyword>
<evidence type="ECO:0000256" key="3">
    <source>
        <dbReference type="ARBA" id="ARBA00022741"/>
    </source>
</evidence>
<dbReference type="InterPro" id="IPR003439">
    <property type="entry name" value="ABC_transporter-like_ATP-bd"/>
</dbReference>
<evidence type="ECO:0000256" key="4">
    <source>
        <dbReference type="ARBA" id="ARBA00022840"/>
    </source>
</evidence>
<comment type="subcellular location">
    <subcellularLocation>
        <location evidence="1">Cell membrane</location>
        <topology evidence="1">Peripheral membrane protein</topology>
    </subcellularLocation>
</comment>
<dbReference type="InterPro" id="IPR027417">
    <property type="entry name" value="P-loop_NTPase"/>
</dbReference>
<evidence type="ECO:0000259" key="6">
    <source>
        <dbReference type="PROSITE" id="PS50893"/>
    </source>
</evidence>
<keyword evidence="4 7" id="KW-0067">ATP-binding</keyword>
<dbReference type="EMBL" id="CP073720">
    <property type="protein sequence ID" value="UWP80588.1"/>
    <property type="molecule type" value="Genomic_DNA"/>
</dbReference>
<evidence type="ECO:0000256" key="1">
    <source>
        <dbReference type="ARBA" id="ARBA00004202"/>
    </source>
</evidence>
<dbReference type="SUPFAM" id="SSF52540">
    <property type="entry name" value="P-loop containing nucleoside triphosphate hydrolases"/>
    <property type="match status" value="1"/>
</dbReference>
<feature type="domain" description="ABC transporter" evidence="6">
    <location>
        <begin position="2"/>
        <end position="238"/>
    </location>
</feature>
<reference evidence="7" key="1">
    <citation type="submission" date="2021-04" db="EMBL/GenBank/DDBJ databases">
        <authorList>
            <person name="Hartkoorn R.C."/>
            <person name="Beaudoing E."/>
            <person name="Hot D."/>
        </authorList>
    </citation>
    <scope>NUCLEOTIDE SEQUENCE</scope>
    <source>
        <strain evidence="7">NRRL B-16292</strain>
    </source>
</reference>
<keyword evidence="5" id="KW-0046">Antibiotic resistance</keyword>
<dbReference type="GO" id="GO:0005524">
    <property type="term" value="F:ATP binding"/>
    <property type="evidence" value="ECO:0007669"/>
    <property type="project" value="UniProtKB-KW"/>
</dbReference>